<name>A0A0B7G4A0_THACB</name>
<dbReference type="Proteomes" id="UP000059188">
    <property type="component" value="Unassembled WGS sequence"/>
</dbReference>
<dbReference type="PROSITE" id="PS50011">
    <property type="entry name" value="PROTEIN_KINASE_DOM"/>
    <property type="match status" value="1"/>
</dbReference>
<feature type="domain" description="Protein kinase" evidence="3">
    <location>
        <begin position="83"/>
        <end position="478"/>
    </location>
</feature>
<feature type="compositionally biased region" description="Polar residues" evidence="2">
    <location>
        <begin position="63"/>
        <end position="81"/>
    </location>
</feature>
<feature type="region of interest" description="Disordered" evidence="2">
    <location>
        <begin position="47"/>
        <end position="87"/>
    </location>
</feature>
<evidence type="ECO:0000259" key="3">
    <source>
        <dbReference type="PROSITE" id="PS50011"/>
    </source>
</evidence>
<evidence type="ECO:0000313" key="4">
    <source>
        <dbReference type="EMBL" id="CEL63328.1"/>
    </source>
</evidence>
<dbReference type="SMART" id="SM00220">
    <property type="entry name" value="S_TKc"/>
    <property type="match status" value="1"/>
</dbReference>
<keyword evidence="5" id="KW-1185">Reference proteome</keyword>
<dbReference type="EMBL" id="LN679107">
    <property type="protein sequence ID" value="CEL63328.1"/>
    <property type="molecule type" value="Genomic_DNA"/>
</dbReference>
<dbReference type="Gene3D" id="1.10.510.10">
    <property type="entry name" value="Transferase(Phosphotransferase) domain 1"/>
    <property type="match status" value="1"/>
</dbReference>
<protein>
    <recommendedName>
        <fullName evidence="3">Protein kinase domain-containing protein</fullName>
    </recommendedName>
</protein>
<dbReference type="GO" id="GO:0005524">
    <property type="term" value="F:ATP binding"/>
    <property type="evidence" value="ECO:0007669"/>
    <property type="project" value="InterPro"/>
</dbReference>
<dbReference type="InterPro" id="IPR027417">
    <property type="entry name" value="P-loop_NTPase"/>
</dbReference>
<feature type="compositionally biased region" description="Polar residues" evidence="2">
    <location>
        <begin position="384"/>
        <end position="399"/>
    </location>
</feature>
<dbReference type="Pfam" id="PF00069">
    <property type="entry name" value="Pkinase"/>
    <property type="match status" value="1"/>
</dbReference>
<dbReference type="GO" id="GO:0004674">
    <property type="term" value="F:protein serine/threonine kinase activity"/>
    <property type="evidence" value="ECO:0007669"/>
    <property type="project" value="TreeGrafter"/>
</dbReference>
<evidence type="ECO:0000256" key="2">
    <source>
        <dbReference type="SAM" id="MobiDB-lite"/>
    </source>
</evidence>
<accession>A0A0B7G4A0</accession>
<dbReference type="SUPFAM" id="SSF56112">
    <property type="entry name" value="Protein kinase-like (PK-like)"/>
    <property type="match status" value="1"/>
</dbReference>
<dbReference type="STRING" id="1108050.A0A0B7G4A0"/>
<dbReference type="PANTHER" id="PTHR24359:SF1">
    <property type="entry name" value="INHIBITOR OF NUCLEAR FACTOR KAPPA-B KINASE EPSILON SUBUNIT HOMOLOG 1-RELATED"/>
    <property type="match status" value="1"/>
</dbReference>
<sequence length="865" mass="93926">MQRPAFGARRFPARRAPHTDPYANPSTLFSHVLTLPTVTRAPKPPLETQLAALPPPPHAPQWTGAQPHSNSVPASPTSDGFPTSPIAGLAPGSSSTIHKTVLKRPAIATLHVDGTRVTNAADVARQFAAELRVLRTVAAAGAHPNIVGFVGAIDGLGIVLEWIDGSTLFERITLGRAAEDRLALSAMLEGVTPGGAVSTFRTARAVVSEQERLVWCDEVLSALCFIHSLGLTHGDVNTLNVLIVPSRALHGRAFGRAKLIDFGRSTAVGKHEYPAPCARPFCAPEVTRAWDRAMRGASVVHERRSRSKSRGRTAPSGESTPRASVASRFPPSGTHTPVCTTPCTPTATSGTLPSSLDVDPPSLSSSISSISSLSADTQERESSPDSPTSPVESASTNSKVLPIPVPRRTRPKLPQRKTLPAPPPEPIIPDGQLADAYSFGVLVLCVALGRVIEFEQPADAYSHPSVRSVLKLSNKKAITVALVGAVDSGKAAFVSLLLELFQGTEADDLIRDYSDERFNQPHSQTTDVTLHNITTLDGAVIQILDAPDFGTKDDRPSAEKKTRNSMQADIHSIDALLVVADGHSVQLASDTLDAITEIFPRTLVDNIGVVFANSDEDDWKFDMNSLPSELRSAQHWLLHNPLATLQKYHGVKNERPDDKQAAGELEDEVKVHYGLGVGTLGRWAEWVDSRKSQSTDKLCQPFELEAKLETKLNEITPHIIHIKKEENSLEEIGAKLEAVNTQISKIEEEIKTGKDDFSKLVSELALKAKKKEITELNTERNPFIVAIEGVKGAIATIQNDIRRFINDFDKLSFARKFARDVNDAIQMLENKKAALGPEAETEIERKNIGEIIEVFKERLHILNRQ</sequence>
<feature type="region of interest" description="Disordered" evidence="2">
    <location>
        <begin position="1"/>
        <end position="23"/>
    </location>
</feature>
<dbReference type="InterPro" id="IPR011009">
    <property type="entry name" value="Kinase-like_dom_sf"/>
</dbReference>
<feature type="coiled-coil region" evidence="1">
    <location>
        <begin position="722"/>
        <end position="756"/>
    </location>
</feature>
<dbReference type="OrthoDB" id="1668230at2759"/>
<feature type="region of interest" description="Disordered" evidence="2">
    <location>
        <begin position="295"/>
        <end position="427"/>
    </location>
</feature>
<proteinExistence type="predicted"/>
<dbReference type="Gene3D" id="3.40.50.300">
    <property type="entry name" value="P-loop containing nucleotide triphosphate hydrolases"/>
    <property type="match status" value="1"/>
</dbReference>
<feature type="compositionally biased region" description="Low complexity" evidence="2">
    <location>
        <begin position="334"/>
        <end position="374"/>
    </location>
</feature>
<reference evidence="4 5" key="1">
    <citation type="submission" date="2014-11" db="EMBL/GenBank/DDBJ databases">
        <authorList>
            <person name="Wibberg Daniel"/>
        </authorList>
    </citation>
    <scope>NUCLEOTIDE SEQUENCE [LARGE SCALE GENOMIC DNA]</scope>
    <source>
        <strain evidence="4">Rhizoctonia solani AG1-IB 7/3/14</strain>
    </source>
</reference>
<evidence type="ECO:0000313" key="5">
    <source>
        <dbReference type="Proteomes" id="UP000059188"/>
    </source>
</evidence>
<dbReference type="AlphaFoldDB" id="A0A0B7G4A0"/>
<gene>
    <name evidence="4" type="ORF">RSOLAG1IB_05372</name>
</gene>
<feature type="compositionally biased region" description="Low complexity" evidence="2">
    <location>
        <begin position="1"/>
        <end position="10"/>
    </location>
</feature>
<dbReference type="InterPro" id="IPR000719">
    <property type="entry name" value="Prot_kinase_dom"/>
</dbReference>
<keyword evidence="1" id="KW-0175">Coiled coil</keyword>
<evidence type="ECO:0000256" key="1">
    <source>
        <dbReference type="SAM" id="Coils"/>
    </source>
</evidence>
<dbReference type="SUPFAM" id="SSF52540">
    <property type="entry name" value="P-loop containing nucleoside triphosphate hydrolases"/>
    <property type="match status" value="1"/>
</dbReference>
<dbReference type="PANTHER" id="PTHR24359">
    <property type="entry name" value="SERINE/THREONINE-PROTEIN KINASE SBK1"/>
    <property type="match status" value="1"/>
</dbReference>
<organism evidence="4 5">
    <name type="scientific">Thanatephorus cucumeris (strain AG1-IB / isolate 7/3/14)</name>
    <name type="common">Lettuce bottom rot fungus</name>
    <name type="synonym">Rhizoctonia solani</name>
    <dbReference type="NCBI Taxonomy" id="1108050"/>
    <lineage>
        <taxon>Eukaryota</taxon>
        <taxon>Fungi</taxon>
        <taxon>Dikarya</taxon>
        <taxon>Basidiomycota</taxon>
        <taxon>Agaricomycotina</taxon>
        <taxon>Agaricomycetes</taxon>
        <taxon>Cantharellales</taxon>
        <taxon>Ceratobasidiaceae</taxon>
        <taxon>Rhizoctonia</taxon>
        <taxon>Rhizoctonia solani AG-1</taxon>
    </lineage>
</organism>